<accession>A0ABS8FXL1</accession>
<name>A0ABS8FXL1_9FIRM</name>
<dbReference type="RefSeq" id="WP_227707860.1">
    <property type="nucleotide sequence ID" value="NZ_JAJEQX010000016.1"/>
</dbReference>
<dbReference type="InterPro" id="IPR006680">
    <property type="entry name" value="Amidohydro-rel"/>
</dbReference>
<dbReference type="InterPro" id="IPR011059">
    <property type="entry name" value="Metal-dep_hydrolase_composite"/>
</dbReference>
<evidence type="ECO:0000259" key="2">
    <source>
        <dbReference type="Pfam" id="PF01979"/>
    </source>
</evidence>
<protein>
    <submittedName>
        <fullName evidence="3">Amidohydrolase</fullName>
    </submittedName>
</protein>
<proteinExistence type="predicted"/>
<evidence type="ECO:0000313" key="4">
    <source>
        <dbReference type="Proteomes" id="UP001198151"/>
    </source>
</evidence>
<comment type="caution">
    <text evidence="3">The sequence shown here is derived from an EMBL/GenBank/DDBJ whole genome shotgun (WGS) entry which is preliminary data.</text>
</comment>
<keyword evidence="4" id="KW-1185">Reference proteome</keyword>
<reference evidence="3 4" key="1">
    <citation type="submission" date="2021-10" db="EMBL/GenBank/DDBJ databases">
        <title>Anaerobic single-cell dispensing facilitates the cultivation of human gut bacteria.</title>
        <authorList>
            <person name="Afrizal A."/>
        </authorList>
    </citation>
    <scope>NUCLEOTIDE SEQUENCE [LARGE SCALE GENOMIC DNA]</scope>
    <source>
        <strain evidence="3 4">CLA-AA-H200</strain>
    </source>
</reference>
<evidence type="ECO:0000256" key="1">
    <source>
        <dbReference type="ARBA" id="ARBA00022801"/>
    </source>
</evidence>
<dbReference type="PANTHER" id="PTHR43794">
    <property type="entry name" value="AMINOHYDROLASE SSNA-RELATED"/>
    <property type="match status" value="1"/>
</dbReference>
<dbReference type="CDD" id="cd01298">
    <property type="entry name" value="ATZ_TRZ_like"/>
    <property type="match status" value="1"/>
</dbReference>
<dbReference type="Gene3D" id="2.30.40.10">
    <property type="entry name" value="Urease, subunit C, domain 1"/>
    <property type="match status" value="1"/>
</dbReference>
<dbReference type="SUPFAM" id="SSF51556">
    <property type="entry name" value="Metallo-dependent hydrolases"/>
    <property type="match status" value="1"/>
</dbReference>
<sequence length="431" mass="47930">MRTRIYNAKILTMEEGREIFDGEIRISDGRILSVIPAGEGKGDGEDSKGWDQEIDAGGNLIMPGFKNAHTHSAMTFLRSYADDMKLQEWLYDRVFPAEAKLTGDDVYWLTKLAVMEYVTSGMTSAFDMYKLRESSADAARESGFRMVFCGDINDFGGTPEDIERDYLEYSRDPESLLSYRMGFHAEYTTSRELMEGIAAVAEKYKSPVAVHCSETKREVEECRARTGMTPVAYMDSLGLFAHGGTLFHGVHMDEADFDILKKRNLTVVTNPASNLKLASGIAPVKRYVDEGISVAIGTDGPASNNCLDMFREMFLVTGLQKVFCDDPEAVPAMDVLKMATVNGARAMGLTDCDVIAQGKRADLIMIDLMQPNMQPFHSIEKNIVYSGSKQNIKMTMVNGRVLYQNGEFMIGEEPAAVYENANRIAQRILGE</sequence>
<dbReference type="InterPro" id="IPR050287">
    <property type="entry name" value="MTA/SAH_deaminase"/>
</dbReference>
<dbReference type="Proteomes" id="UP001198151">
    <property type="component" value="Unassembled WGS sequence"/>
</dbReference>
<evidence type="ECO:0000313" key="3">
    <source>
        <dbReference type="EMBL" id="MCC2254716.1"/>
    </source>
</evidence>
<dbReference type="SUPFAM" id="SSF51338">
    <property type="entry name" value="Composite domain of metallo-dependent hydrolases"/>
    <property type="match status" value="1"/>
</dbReference>
<organism evidence="3 4">
    <name type="scientific">Ruminococcus turbiniformis</name>
    <dbReference type="NCBI Taxonomy" id="2881258"/>
    <lineage>
        <taxon>Bacteria</taxon>
        <taxon>Bacillati</taxon>
        <taxon>Bacillota</taxon>
        <taxon>Clostridia</taxon>
        <taxon>Eubacteriales</taxon>
        <taxon>Oscillospiraceae</taxon>
        <taxon>Ruminococcus</taxon>
    </lineage>
</organism>
<dbReference type="InterPro" id="IPR032466">
    <property type="entry name" value="Metal_Hydrolase"/>
</dbReference>
<keyword evidence="1" id="KW-0378">Hydrolase</keyword>
<dbReference type="Gene3D" id="3.20.20.140">
    <property type="entry name" value="Metal-dependent hydrolases"/>
    <property type="match status" value="1"/>
</dbReference>
<dbReference type="Pfam" id="PF01979">
    <property type="entry name" value="Amidohydro_1"/>
    <property type="match status" value="1"/>
</dbReference>
<feature type="domain" description="Amidohydrolase-related" evidence="2">
    <location>
        <begin position="61"/>
        <end position="401"/>
    </location>
</feature>
<dbReference type="PANTHER" id="PTHR43794:SF11">
    <property type="entry name" value="AMIDOHYDROLASE-RELATED DOMAIN-CONTAINING PROTEIN"/>
    <property type="match status" value="1"/>
</dbReference>
<dbReference type="EMBL" id="JAJEQX010000016">
    <property type="protein sequence ID" value="MCC2254716.1"/>
    <property type="molecule type" value="Genomic_DNA"/>
</dbReference>
<gene>
    <name evidence="3" type="ORF">LKD70_09845</name>
</gene>